<dbReference type="EMBL" id="JAYGIM010000003">
    <property type="protein sequence ID" value="MEA5425913.1"/>
    <property type="molecule type" value="Genomic_DNA"/>
</dbReference>
<keyword evidence="3" id="KW-1185">Reference proteome</keyword>
<dbReference type="Proteomes" id="UP001302222">
    <property type="component" value="Unassembled WGS sequence"/>
</dbReference>
<comment type="caution">
    <text evidence="2">The sequence shown here is derived from an EMBL/GenBank/DDBJ whole genome shotgun (WGS) entry which is preliminary data.</text>
</comment>
<proteinExistence type="predicted"/>
<dbReference type="RefSeq" id="WP_323256577.1">
    <property type="nucleotide sequence ID" value="NZ_JAYGIM010000003.1"/>
</dbReference>
<accession>A0ABU5SF49</accession>
<gene>
    <name evidence="2" type="ORF">VB798_04965</name>
</gene>
<dbReference type="Pfam" id="PF19502">
    <property type="entry name" value="DUF6036"/>
    <property type="match status" value="1"/>
</dbReference>
<feature type="domain" description="DUF6036" evidence="1">
    <location>
        <begin position="18"/>
        <end position="149"/>
    </location>
</feature>
<protein>
    <submittedName>
        <fullName evidence="2">DUF6036 family nucleotidyltransferase</fullName>
    </submittedName>
</protein>
<dbReference type="Gene3D" id="3.30.460.40">
    <property type="match status" value="1"/>
</dbReference>
<organism evidence="2 3">
    <name type="scientific">Arcicella lustrica</name>
    <dbReference type="NCBI Taxonomy" id="2984196"/>
    <lineage>
        <taxon>Bacteria</taxon>
        <taxon>Pseudomonadati</taxon>
        <taxon>Bacteroidota</taxon>
        <taxon>Cytophagia</taxon>
        <taxon>Cytophagales</taxon>
        <taxon>Flectobacillaceae</taxon>
        <taxon>Arcicella</taxon>
    </lineage>
</organism>
<dbReference type="InterPro" id="IPR045792">
    <property type="entry name" value="DUF6036"/>
</dbReference>
<reference evidence="2 3" key="1">
    <citation type="submission" date="2023-12" db="EMBL/GenBank/DDBJ databases">
        <title>Novel species of the genus Arcicella isolated from rivers.</title>
        <authorList>
            <person name="Lu H."/>
        </authorList>
    </citation>
    <scope>NUCLEOTIDE SEQUENCE [LARGE SCALE GENOMIC DNA]</scope>
    <source>
        <strain evidence="2 3">DC25W</strain>
    </source>
</reference>
<evidence type="ECO:0000313" key="2">
    <source>
        <dbReference type="EMBL" id="MEA5425913.1"/>
    </source>
</evidence>
<name>A0ABU5SF49_9BACT</name>
<evidence type="ECO:0000259" key="1">
    <source>
        <dbReference type="Pfam" id="PF19502"/>
    </source>
</evidence>
<dbReference type="SUPFAM" id="SSF81301">
    <property type="entry name" value="Nucleotidyltransferase"/>
    <property type="match status" value="1"/>
</dbReference>
<sequence length="152" mass="17548">MSNIFNEDFQDFLKAFNKYEVKYLLVGGYSVILHGYPRTTGDMDLWAEKTSENYERIVSAFADFGMPIFDMTIDNFLNNPLIDVFTFGRPPVAIEILTNVKGLIFGDSFEKYIDYQIDNELSIKLIHYDDLILAKKAAGRPRDLNDIENLKK</sequence>
<evidence type="ECO:0000313" key="3">
    <source>
        <dbReference type="Proteomes" id="UP001302222"/>
    </source>
</evidence>
<dbReference type="InterPro" id="IPR043519">
    <property type="entry name" value="NT_sf"/>
</dbReference>